<dbReference type="OrthoDB" id="1043330at2"/>
<evidence type="ECO:0000313" key="2">
    <source>
        <dbReference type="Proteomes" id="UP000224130"/>
    </source>
</evidence>
<dbReference type="RefSeq" id="WP_098464705.1">
    <property type="nucleotide sequence ID" value="NZ_PDJJ01000001.1"/>
</dbReference>
<name>A0A2A9EZP2_9MICO</name>
<sequence length="204" mass="22074">MTRAVQELSQIPFAHLIGGPMKAAVEAQALAAQSTVEFIQKVGFKQPATGVAGDMLFTNQSGNAEAGEIRSVTFEYEKTDENNDAATFSLTVPLLAIVPIPYLRIDEMTIDFKAKLTDSVVRNTNTSFELNTSVGGSYSAFWSPVKLDFRVNAAFKTSSASQATSTREYSMDIHVRAVQDTMPAGLSRVIDILEAAIVEEKEAA</sequence>
<evidence type="ECO:0000313" key="1">
    <source>
        <dbReference type="EMBL" id="PFG44514.1"/>
    </source>
</evidence>
<comment type="caution">
    <text evidence="1">The sequence shown here is derived from an EMBL/GenBank/DDBJ whole genome shotgun (WGS) entry which is preliminary data.</text>
</comment>
<accession>A0A2A9EZP2</accession>
<keyword evidence="2" id="KW-1185">Reference proteome</keyword>
<gene>
    <name evidence="1" type="ORF">ATJ88_3239</name>
</gene>
<dbReference type="EMBL" id="PDJJ01000001">
    <property type="protein sequence ID" value="PFG44514.1"/>
    <property type="molecule type" value="Genomic_DNA"/>
</dbReference>
<reference evidence="1 2" key="1">
    <citation type="submission" date="2017-10" db="EMBL/GenBank/DDBJ databases">
        <title>Sequencing the genomes of 1000 actinobacteria strains.</title>
        <authorList>
            <person name="Klenk H.-P."/>
        </authorList>
    </citation>
    <scope>NUCLEOTIDE SEQUENCE [LARGE SCALE GENOMIC DNA]</scope>
    <source>
        <strain evidence="1 2">DSM 21863</strain>
    </source>
</reference>
<proteinExistence type="predicted"/>
<dbReference type="InterPro" id="IPR024510">
    <property type="entry name" value="DUF2589"/>
</dbReference>
<dbReference type="Pfam" id="PF11655">
    <property type="entry name" value="DUF2589"/>
    <property type="match status" value="1"/>
</dbReference>
<dbReference type="AlphaFoldDB" id="A0A2A9EZP2"/>
<protein>
    <submittedName>
        <fullName evidence="1">Uncharacterized protein DUF2589</fullName>
    </submittedName>
</protein>
<organism evidence="1 2">
    <name type="scientific">Isoptericola jiangsuensis</name>
    <dbReference type="NCBI Taxonomy" id="548579"/>
    <lineage>
        <taxon>Bacteria</taxon>
        <taxon>Bacillati</taxon>
        <taxon>Actinomycetota</taxon>
        <taxon>Actinomycetes</taxon>
        <taxon>Micrococcales</taxon>
        <taxon>Promicromonosporaceae</taxon>
        <taxon>Isoptericola</taxon>
    </lineage>
</organism>
<dbReference type="Proteomes" id="UP000224130">
    <property type="component" value="Unassembled WGS sequence"/>
</dbReference>